<dbReference type="Gene3D" id="3.40.30.10">
    <property type="entry name" value="Glutaredoxin"/>
    <property type="match status" value="1"/>
</dbReference>
<keyword evidence="4" id="KW-1185">Reference proteome</keyword>
<comment type="similarity">
    <text evidence="1 2">Belongs to the ArsC family.</text>
</comment>
<comment type="caution">
    <text evidence="3">The sequence shown here is derived from an EMBL/GenBank/DDBJ whole genome shotgun (WGS) entry which is preliminary data.</text>
</comment>
<dbReference type="OrthoDB" id="9794155at2"/>
<proteinExistence type="inferred from homology"/>
<evidence type="ECO:0000256" key="2">
    <source>
        <dbReference type="PROSITE-ProRule" id="PRU01282"/>
    </source>
</evidence>
<dbReference type="PANTHER" id="PTHR30041">
    <property type="entry name" value="ARSENATE REDUCTASE"/>
    <property type="match status" value="1"/>
</dbReference>
<dbReference type="PROSITE" id="PS51353">
    <property type="entry name" value="ARSC"/>
    <property type="match status" value="1"/>
</dbReference>
<dbReference type="Proteomes" id="UP000239872">
    <property type="component" value="Unassembled WGS sequence"/>
</dbReference>
<evidence type="ECO:0000313" key="3">
    <source>
        <dbReference type="EMBL" id="PQJ10240.1"/>
    </source>
</evidence>
<protein>
    <submittedName>
        <fullName evidence="3">Arsenate reductase</fullName>
    </submittedName>
</protein>
<name>A0A2S7STI2_9BACT</name>
<dbReference type="InterPro" id="IPR036249">
    <property type="entry name" value="Thioredoxin-like_sf"/>
</dbReference>
<dbReference type="PANTHER" id="PTHR30041:SF8">
    <property type="entry name" value="PROTEIN YFFB"/>
    <property type="match status" value="1"/>
</dbReference>
<reference evidence="3 4" key="1">
    <citation type="submission" date="2018-01" db="EMBL/GenBank/DDBJ databases">
        <title>A novel member of the phylum Bacteroidetes isolated from glacier ice.</title>
        <authorList>
            <person name="Liu Q."/>
            <person name="Xin Y.-H."/>
        </authorList>
    </citation>
    <scope>NUCLEOTIDE SEQUENCE [LARGE SCALE GENOMIC DNA]</scope>
    <source>
        <strain evidence="3 4">RB1R16</strain>
    </source>
</reference>
<gene>
    <name evidence="3" type="ORF">CJD36_016255</name>
</gene>
<dbReference type="SUPFAM" id="SSF52833">
    <property type="entry name" value="Thioredoxin-like"/>
    <property type="match status" value="1"/>
</dbReference>
<evidence type="ECO:0000313" key="4">
    <source>
        <dbReference type="Proteomes" id="UP000239872"/>
    </source>
</evidence>
<dbReference type="EMBL" id="PPSL01000004">
    <property type="protein sequence ID" value="PQJ10240.1"/>
    <property type="molecule type" value="Genomic_DNA"/>
</dbReference>
<dbReference type="AlphaFoldDB" id="A0A2S7STI2"/>
<dbReference type="RefSeq" id="WP_105040249.1">
    <property type="nucleotide sequence ID" value="NZ_PPSL01000004.1"/>
</dbReference>
<dbReference type="InterPro" id="IPR006504">
    <property type="entry name" value="Tscrpt_reg_Spx/MgsR"/>
</dbReference>
<dbReference type="InterPro" id="IPR006660">
    <property type="entry name" value="Arsenate_reductase-like"/>
</dbReference>
<organism evidence="3 4">
    <name type="scientific">Flavipsychrobacter stenotrophus</name>
    <dbReference type="NCBI Taxonomy" id="2077091"/>
    <lineage>
        <taxon>Bacteria</taxon>
        <taxon>Pseudomonadati</taxon>
        <taxon>Bacteroidota</taxon>
        <taxon>Chitinophagia</taxon>
        <taxon>Chitinophagales</taxon>
        <taxon>Chitinophagaceae</taxon>
        <taxon>Flavipsychrobacter</taxon>
    </lineage>
</organism>
<accession>A0A2S7STI2</accession>
<dbReference type="NCBIfam" id="TIGR01617">
    <property type="entry name" value="arsC_related"/>
    <property type="match status" value="1"/>
</dbReference>
<dbReference type="Pfam" id="PF03960">
    <property type="entry name" value="ArsC"/>
    <property type="match status" value="1"/>
</dbReference>
<sequence>MITIYGIKNCDTMQKALKWLDARGTEYVFHNYKESGIDKATITEWLKQLPLDKVVNLRSTTYKELTAEEKAGVTDKTKAIALMMKHNSLIKRPLWDFGNGKFYLGWNEKELSELI</sequence>
<evidence type="ECO:0000256" key="1">
    <source>
        <dbReference type="ARBA" id="ARBA00007198"/>
    </source>
</evidence>